<dbReference type="Gene3D" id="3.90.190.10">
    <property type="entry name" value="Protein tyrosine phosphatase superfamily"/>
    <property type="match status" value="1"/>
</dbReference>
<dbReference type="SMART" id="SM00194">
    <property type="entry name" value="PTPc"/>
    <property type="match status" value="1"/>
</dbReference>
<dbReference type="InterPro" id="IPR016130">
    <property type="entry name" value="Tyr_Pase_AS"/>
</dbReference>
<reference evidence="3 4" key="2">
    <citation type="submission" date="2018-11" db="EMBL/GenBank/DDBJ databases">
        <authorList>
            <consortium name="Pathogen Informatics"/>
        </authorList>
    </citation>
    <scope>NUCLEOTIDE SEQUENCE [LARGE SCALE GENOMIC DNA]</scope>
</reference>
<dbReference type="OrthoDB" id="10253954at2759"/>
<dbReference type="PANTHER" id="PTHR46163">
    <property type="entry name" value="TYROSINE-PROTEIN PHOSPHATASE-RELATED"/>
    <property type="match status" value="1"/>
</dbReference>
<gene>
    <name evidence="3" type="ORF">ASIM_LOCUS17592</name>
</gene>
<evidence type="ECO:0000313" key="4">
    <source>
        <dbReference type="Proteomes" id="UP000267096"/>
    </source>
</evidence>
<dbReference type="AlphaFoldDB" id="A0A0M3KB44"/>
<dbReference type="SMART" id="SM00404">
    <property type="entry name" value="PTPc_motif"/>
    <property type="match status" value="1"/>
</dbReference>
<evidence type="ECO:0000259" key="2">
    <source>
        <dbReference type="PROSITE" id="PS50056"/>
    </source>
</evidence>
<evidence type="ECO:0000313" key="5">
    <source>
        <dbReference type="WBParaSite" id="ASIM_0001819101-mRNA-1"/>
    </source>
</evidence>
<reference evidence="5" key="1">
    <citation type="submission" date="2017-02" db="UniProtKB">
        <authorList>
            <consortium name="WormBaseParasite"/>
        </authorList>
    </citation>
    <scope>IDENTIFICATION</scope>
</reference>
<keyword evidence="4" id="KW-1185">Reference proteome</keyword>
<sequence>MRPKAKGEMRSFYECQNSPSLTMLTRPENANQMDTAMNANLSKSAVEKEIKRQKQANEKMKKLEMHRLGIVHYEFQVDPWIEQTLAKGVLGLQQEFADLTGTVDPTLMKSFFQNTSTGRNRYRDIGCLESTRVVLDKTAASGNDYIHANFISTPFKQKRFICTQAPLPSTAYDFWQMILQNGCCIIVMLCNIEENGKPKCFEYWSREPGTSVKFDNITVKTVVVRKLKLHPECSGTVTIQISGLAIMVDDVFYHAVDHFQWLNWPDRKVPPADLTPISLLNYIRKSKTPIVVHCTAGIGRTGTLIMMAYILETLVTGQKPESSNEILKRLRSERAYLLQSDAQYLYVHRVLLEYFALKGLISDYMADRVTNFIEDYEAAIN</sequence>
<organism evidence="5">
    <name type="scientific">Anisakis simplex</name>
    <name type="common">Herring worm</name>
    <dbReference type="NCBI Taxonomy" id="6269"/>
    <lineage>
        <taxon>Eukaryota</taxon>
        <taxon>Metazoa</taxon>
        <taxon>Ecdysozoa</taxon>
        <taxon>Nematoda</taxon>
        <taxon>Chromadorea</taxon>
        <taxon>Rhabditida</taxon>
        <taxon>Spirurina</taxon>
        <taxon>Ascaridomorpha</taxon>
        <taxon>Ascaridoidea</taxon>
        <taxon>Anisakidae</taxon>
        <taxon>Anisakis</taxon>
        <taxon>Anisakis simplex complex</taxon>
    </lineage>
</organism>
<dbReference type="InterPro" id="IPR052782">
    <property type="entry name" value="Oocyte-zygote_transition_reg"/>
</dbReference>
<accession>A0A0M3KB44</accession>
<dbReference type="PRINTS" id="PR00700">
    <property type="entry name" value="PRTYPHPHTASE"/>
</dbReference>
<evidence type="ECO:0000259" key="1">
    <source>
        <dbReference type="PROSITE" id="PS50055"/>
    </source>
</evidence>
<dbReference type="WBParaSite" id="ASIM_0001819101-mRNA-1">
    <property type="protein sequence ID" value="ASIM_0001819101-mRNA-1"/>
    <property type="gene ID" value="ASIM_0001819101"/>
</dbReference>
<dbReference type="InterPro" id="IPR003595">
    <property type="entry name" value="Tyr_Pase_cat"/>
</dbReference>
<dbReference type="Pfam" id="PF00102">
    <property type="entry name" value="Y_phosphatase"/>
    <property type="match status" value="1"/>
</dbReference>
<dbReference type="CDD" id="cd00047">
    <property type="entry name" value="PTPc"/>
    <property type="match status" value="1"/>
</dbReference>
<name>A0A0M3KB44_ANISI</name>
<dbReference type="SUPFAM" id="SSF52799">
    <property type="entry name" value="(Phosphotyrosine protein) phosphatases II"/>
    <property type="match status" value="1"/>
</dbReference>
<dbReference type="GO" id="GO:0004725">
    <property type="term" value="F:protein tyrosine phosphatase activity"/>
    <property type="evidence" value="ECO:0007669"/>
    <property type="project" value="InterPro"/>
</dbReference>
<dbReference type="PROSITE" id="PS50055">
    <property type="entry name" value="TYR_PHOSPHATASE_PTP"/>
    <property type="match status" value="1"/>
</dbReference>
<dbReference type="InterPro" id="IPR000242">
    <property type="entry name" value="PTP_cat"/>
</dbReference>
<dbReference type="PROSITE" id="PS50056">
    <property type="entry name" value="TYR_PHOSPHATASE_2"/>
    <property type="match status" value="1"/>
</dbReference>
<feature type="domain" description="Tyrosine-protein phosphatase" evidence="1">
    <location>
        <begin position="92"/>
        <end position="354"/>
    </location>
</feature>
<dbReference type="PROSITE" id="PS00383">
    <property type="entry name" value="TYR_PHOSPHATASE_1"/>
    <property type="match status" value="1"/>
</dbReference>
<evidence type="ECO:0000313" key="3">
    <source>
        <dbReference type="EMBL" id="VDK60760.1"/>
    </source>
</evidence>
<dbReference type="PANTHER" id="PTHR46163:SF5">
    <property type="entry name" value="TYROSINE-PROTEIN PHOSPHATASE"/>
    <property type="match status" value="1"/>
</dbReference>
<protein>
    <submittedName>
        <fullName evidence="5">Protein-tyrosine phosphatase</fullName>
    </submittedName>
</protein>
<feature type="domain" description="Tyrosine specific protein phosphatases" evidence="2">
    <location>
        <begin position="277"/>
        <end position="345"/>
    </location>
</feature>
<dbReference type="InterPro" id="IPR029021">
    <property type="entry name" value="Prot-tyrosine_phosphatase-like"/>
</dbReference>
<dbReference type="EMBL" id="UYRR01034310">
    <property type="protein sequence ID" value="VDK60760.1"/>
    <property type="molecule type" value="Genomic_DNA"/>
</dbReference>
<dbReference type="Proteomes" id="UP000267096">
    <property type="component" value="Unassembled WGS sequence"/>
</dbReference>
<proteinExistence type="predicted"/>
<dbReference type="InterPro" id="IPR000387">
    <property type="entry name" value="Tyr_Pase_dom"/>
</dbReference>